<dbReference type="PANTHER" id="PTHR33121:SF76">
    <property type="entry name" value="SIGNALING PROTEIN"/>
    <property type="match status" value="1"/>
</dbReference>
<evidence type="ECO:0000259" key="1">
    <source>
        <dbReference type="PROSITE" id="PS50883"/>
    </source>
</evidence>
<dbReference type="Pfam" id="PF00563">
    <property type="entry name" value="EAL"/>
    <property type="match status" value="1"/>
</dbReference>
<proteinExistence type="predicted"/>
<dbReference type="SUPFAM" id="SSF141868">
    <property type="entry name" value="EAL domain-like"/>
    <property type="match status" value="1"/>
</dbReference>
<dbReference type="RefSeq" id="WP_014237475.1">
    <property type="nucleotide sequence ID" value="NZ_SHKM01000001.1"/>
</dbReference>
<sequence>MNSYCIPTIIGESGYAEIIAALEPAQNGEPAGSRIGRFGDVAISSHFQPIFSLSHRRIVGHEALMRGHGPGQTPISPLDLLGRANRDYPTLLHLDRLARATHLHNFAAQPEADGWLFINMSPEVFLNGPNLKADELVSALLRDTGLAPQRLVIEVLEEAVQDNSRFQAAVEFFRSLGFLIALDDFGAGHSNFDRVWSIRPEIVKLDRSIIVQAAADPKIRRTLPQIVSLLHEAGAMVLMEGVETADEAYIALESDVDFVQGYYFGRPAPRVSTDASAGLAVNDLWQTFDARWLRDKRSYHENIAPYFNALGYASVLLSAGRSLEEACASFLELENAAFCYLLDAQGQQIGTNLWSSDASPNQDARFAPLAKTKGARWARRPYFRRAVENFGKVQVTRPYLSISSASLCVTLSCSFKVNGELQVICGDVRWEQR</sequence>
<dbReference type="PROSITE" id="PS50883">
    <property type="entry name" value="EAL"/>
    <property type="match status" value="1"/>
</dbReference>
<dbReference type="PANTHER" id="PTHR33121">
    <property type="entry name" value="CYCLIC DI-GMP PHOSPHODIESTERASE PDEF"/>
    <property type="match status" value="1"/>
</dbReference>
<organism evidence="2 3">
    <name type="scientific">Azospira oryzae</name>
    <dbReference type="NCBI Taxonomy" id="146939"/>
    <lineage>
        <taxon>Bacteria</taxon>
        <taxon>Pseudomonadati</taxon>
        <taxon>Pseudomonadota</taxon>
        <taxon>Betaproteobacteria</taxon>
        <taxon>Rhodocyclales</taxon>
        <taxon>Rhodocyclaceae</taxon>
        <taxon>Azospira</taxon>
    </lineage>
</organism>
<dbReference type="InterPro" id="IPR035919">
    <property type="entry name" value="EAL_sf"/>
</dbReference>
<dbReference type="SMART" id="SM00052">
    <property type="entry name" value="EAL"/>
    <property type="match status" value="1"/>
</dbReference>
<keyword evidence="3" id="KW-1185">Reference proteome</keyword>
<protein>
    <submittedName>
        <fullName evidence="2">Diguanylate phosphodiesterase</fullName>
    </submittedName>
</protein>
<dbReference type="Gene3D" id="3.20.20.450">
    <property type="entry name" value="EAL domain"/>
    <property type="match status" value="1"/>
</dbReference>
<dbReference type="InterPro" id="IPR050706">
    <property type="entry name" value="Cyclic-di-GMP_PDE-like"/>
</dbReference>
<gene>
    <name evidence="2" type="ORF">EV678_0604</name>
</gene>
<evidence type="ECO:0000313" key="2">
    <source>
        <dbReference type="EMBL" id="RZT89810.1"/>
    </source>
</evidence>
<dbReference type="Proteomes" id="UP000292136">
    <property type="component" value="Unassembled WGS sequence"/>
</dbReference>
<dbReference type="InterPro" id="IPR029151">
    <property type="entry name" value="Sensor-like_sf"/>
</dbReference>
<reference evidence="2 3" key="1">
    <citation type="submission" date="2019-02" db="EMBL/GenBank/DDBJ databases">
        <title>Genomic Encyclopedia of Type Strains, Phase IV (KMG-IV): sequencing the most valuable type-strain genomes for metagenomic binning, comparative biology and taxonomic classification.</title>
        <authorList>
            <person name="Goeker M."/>
        </authorList>
    </citation>
    <scope>NUCLEOTIDE SEQUENCE [LARGE SCALE GENOMIC DNA]</scope>
    <source>
        <strain evidence="2 3">DSM 21223</strain>
    </source>
</reference>
<accession>A0ABY0IQG6</accession>
<dbReference type="SUPFAM" id="SSF103190">
    <property type="entry name" value="Sensory domain-like"/>
    <property type="match status" value="1"/>
</dbReference>
<dbReference type="CDD" id="cd01948">
    <property type="entry name" value="EAL"/>
    <property type="match status" value="1"/>
</dbReference>
<dbReference type="EMBL" id="SHKM01000001">
    <property type="protein sequence ID" value="RZT89810.1"/>
    <property type="molecule type" value="Genomic_DNA"/>
</dbReference>
<comment type="caution">
    <text evidence="2">The sequence shown here is derived from an EMBL/GenBank/DDBJ whole genome shotgun (WGS) entry which is preliminary data.</text>
</comment>
<evidence type="ECO:0000313" key="3">
    <source>
        <dbReference type="Proteomes" id="UP000292136"/>
    </source>
</evidence>
<name>A0ABY0IQG6_9RHOO</name>
<dbReference type="InterPro" id="IPR001633">
    <property type="entry name" value="EAL_dom"/>
</dbReference>
<feature type="domain" description="EAL" evidence="1">
    <location>
        <begin position="24"/>
        <end position="281"/>
    </location>
</feature>
<dbReference type="Gene3D" id="3.30.450.20">
    <property type="entry name" value="PAS domain"/>
    <property type="match status" value="1"/>
</dbReference>